<keyword evidence="5 9" id="KW-0812">Transmembrane</keyword>
<evidence type="ECO:0000256" key="9">
    <source>
        <dbReference type="HAMAP-Rule" id="MF_01148"/>
    </source>
</evidence>
<evidence type="ECO:0000256" key="5">
    <source>
        <dbReference type="ARBA" id="ARBA00022692"/>
    </source>
</evidence>
<keyword evidence="8 9" id="KW-0012">Acyltransferase</keyword>
<proteinExistence type="inferred from homology"/>
<dbReference type="eggNOG" id="COG0815">
    <property type="taxonomic scope" value="Bacteria"/>
</dbReference>
<reference evidence="11 12" key="1">
    <citation type="journal article" date="2011" name="J. Bacteriol.">
        <title>Genome sequence of the verrucomicrobium Opitutus terrae PB90-1, an abundant inhabitant of rice paddy soil ecosystems.</title>
        <authorList>
            <person name="van Passel M.W."/>
            <person name="Kant R."/>
            <person name="Palva A."/>
            <person name="Copeland A."/>
            <person name="Lucas S."/>
            <person name="Lapidus A."/>
            <person name="Glavina del Rio T."/>
            <person name="Pitluck S."/>
            <person name="Goltsman E."/>
            <person name="Clum A."/>
            <person name="Sun H."/>
            <person name="Schmutz J."/>
            <person name="Larimer F.W."/>
            <person name="Land M.L."/>
            <person name="Hauser L."/>
            <person name="Kyrpides N."/>
            <person name="Mikhailova N."/>
            <person name="Richardson P.P."/>
            <person name="Janssen P.H."/>
            <person name="de Vos W.M."/>
            <person name="Smidt H."/>
        </authorList>
    </citation>
    <scope>NUCLEOTIDE SEQUENCE [LARGE SCALE GENOMIC DNA]</scope>
    <source>
        <strain evidence="12">DSM 11246 / JCM 15787 / PB90-1</strain>
    </source>
</reference>
<feature type="transmembrane region" description="Helical" evidence="9">
    <location>
        <begin position="127"/>
        <end position="144"/>
    </location>
</feature>
<feature type="transmembrane region" description="Helical" evidence="9">
    <location>
        <begin position="215"/>
        <end position="234"/>
    </location>
</feature>
<keyword evidence="12" id="KW-1185">Reference proteome</keyword>
<evidence type="ECO:0000256" key="6">
    <source>
        <dbReference type="ARBA" id="ARBA00022989"/>
    </source>
</evidence>
<comment type="function">
    <text evidence="9">Catalyzes the phospholipid dependent N-acylation of the N-terminal cysteine of apolipoprotein, the last step in lipoprotein maturation.</text>
</comment>
<dbReference type="EMBL" id="CP001032">
    <property type="protein sequence ID" value="ACB74963.1"/>
    <property type="molecule type" value="Genomic_DNA"/>
</dbReference>
<accession>B1ZUS9</accession>
<dbReference type="InterPro" id="IPR003010">
    <property type="entry name" value="C-N_Hydrolase"/>
</dbReference>
<dbReference type="GO" id="GO:0016410">
    <property type="term" value="F:N-acyltransferase activity"/>
    <property type="evidence" value="ECO:0007669"/>
    <property type="project" value="UniProtKB-UniRule"/>
</dbReference>
<evidence type="ECO:0000313" key="12">
    <source>
        <dbReference type="Proteomes" id="UP000007013"/>
    </source>
</evidence>
<protein>
    <recommendedName>
        <fullName evidence="9">Apolipoprotein N-acyltransferase</fullName>
        <shortName evidence="9">ALP N-acyltransferase</shortName>
        <ecNumber evidence="9">2.3.1.269</ecNumber>
    </recommendedName>
</protein>
<keyword evidence="3 9" id="KW-1003">Cell membrane</keyword>
<dbReference type="InterPro" id="IPR004563">
    <property type="entry name" value="Apolipo_AcylTrfase"/>
</dbReference>
<evidence type="ECO:0000256" key="2">
    <source>
        <dbReference type="ARBA" id="ARBA00010065"/>
    </source>
</evidence>
<dbReference type="STRING" id="452637.Oter_1679"/>
<dbReference type="GO" id="GO:0042158">
    <property type="term" value="P:lipoprotein biosynthetic process"/>
    <property type="evidence" value="ECO:0007669"/>
    <property type="project" value="UniProtKB-UniRule"/>
</dbReference>
<feature type="transmembrane region" description="Helical" evidence="9">
    <location>
        <begin position="20"/>
        <end position="41"/>
    </location>
</feature>
<evidence type="ECO:0000256" key="1">
    <source>
        <dbReference type="ARBA" id="ARBA00004651"/>
    </source>
</evidence>
<dbReference type="GO" id="GO:0005886">
    <property type="term" value="C:plasma membrane"/>
    <property type="evidence" value="ECO:0007669"/>
    <property type="project" value="UniProtKB-SubCell"/>
</dbReference>
<dbReference type="Gene3D" id="3.60.110.10">
    <property type="entry name" value="Carbon-nitrogen hydrolase"/>
    <property type="match status" value="1"/>
</dbReference>
<dbReference type="AlphaFoldDB" id="B1ZUS9"/>
<dbReference type="UniPathway" id="UPA00666"/>
<feature type="domain" description="CN hydrolase" evidence="10">
    <location>
        <begin position="249"/>
        <end position="503"/>
    </location>
</feature>
<feature type="transmembrane region" description="Helical" evidence="9">
    <location>
        <begin position="520"/>
        <end position="538"/>
    </location>
</feature>
<dbReference type="PANTHER" id="PTHR38686">
    <property type="entry name" value="APOLIPOPROTEIN N-ACYLTRANSFERASE"/>
    <property type="match status" value="1"/>
</dbReference>
<dbReference type="InterPro" id="IPR045378">
    <property type="entry name" value="LNT_N"/>
</dbReference>
<evidence type="ECO:0000256" key="8">
    <source>
        <dbReference type="ARBA" id="ARBA00023315"/>
    </source>
</evidence>
<evidence type="ECO:0000256" key="4">
    <source>
        <dbReference type="ARBA" id="ARBA00022679"/>
    </source>
</evidence>
<gene>
    <name evidence="9" type="primary">lnt</name>
    <name evidence="11" type="ordered locus">Oter_1679</name>
</gene>
<dbReference type="Pfam" id="PF20154">
    <property type="entry name" value="LNT_N"/>
    <property type="match status" value="1"/>
</dbReference>
<comment type="similarity">
    <text evidence="2 9">Belongs to the CN hydrolase family. Apolipoprotein N-acyltransferase subfamily.</text>
</comment>
<dbReference type="PANTHER" id="PTHR38686:SF1">
    <property type="entry name" value="APOLIPOPROTEIN N-ACYLTRANSFERASE"/>
    <property type="match status" value="1"/>
</dbReference>
<feature type="transmembrane region" description="Helical" evidence="9">
    <location>
        <begin position="173"/>
        <end position="194"/>
    </location>
</feature>
<dbReference type="HOGENOM" id="CLU_019563_1_2_0"/>
<dbReference type="InterPro" id="IPR036526">
    <property type="entry name" value="C-N_Hydrolase_sf"/>
</dbReference>
<organism evidence="11 12">
    <name type="scientific">Opitutus terrae (strain DSM 11246 / JCM 15787 / PB90-1)</name>
    <dbReference type="NCBI Taxonomy" id="452637"/>
    <lineage>
        <taxon>Bacteria</taxon>
        <taxon>Pseudomonadati</taxon>
        <taxon>Verrucomicrobiota</taxon>
        <taxon>Opitutia</taxon>
        <taxon>Opitutales</taxon>
        <taxon>Opitutaceae</taxon>
        <taxon>Opitutus</taxon>
    </lineage>
</organism>
<comment type="catalytic activity">
    <reaction evidence="9">
        <text>N-terminal S-1,2-diacyl-sn-glyceryl-L-cysteinyl-[lipoprotein] + a glycerophospholipid = N-acyl-S-1,2-diacyl-sn-glyceryl-L-cysteinyl-[lipoprotein] + a 2-acyl-sn-glycero-3-phospholipid + H(+)</text>
        <dbReference type="Rhea" id="RHEA:48228"/>
        <dbReference type="Rhea" id="RHEA-COMP:14681"/>
        <dbReference type="Rhea" id="RHEA-COMP:14684"/>
        <dbReference type="ChEBI" id="CHEBI:15378"/>
        <dbReference type="ChEBI" id="CHEBI:136912"/>
        <dbReference type="ChEBI" id="CHEBI:140656"/>
        <dbReference type="ChEBI" id="CHEBI:140657"/>
        <dbReference type="ChEBI" id="CHEBI:140660"/>
        <dbReference type="EC" id="2.3.1.269"/>
    </reaction>
</comment>
<evidence type="ECO:0000313" key="11">
    <source>
        <dbReference type="EMBL" id="ACB74963.1"/>
    </source>
</evidence>
<dbReference type="HAMAP" id="MF_01148">
    <property type="entry name" value="Lnt"/>
    <property type="match status" value="1"/>
</dbReference>
<dbReference type="NCBIfam" id="TIGR00546">
    <property type="entry name" value="lnt"/>
    <property type="match status" value="1"/>
</dbReference>
<sequence>MQPAGPPDPYDPQPTFLEKHQTPVVAAVVGIATAVLTVLSFPPFQTPEFAYALLVPAIMWAYRNPPLKLFLWTLFAAQAVAWTVLLAWLHHVTWVGLFLLGPVIGAWVGVWYLAAWWTMPRMLGRPTLVRLVALVALAGAWVLIEWTRTWFLSGFPWLPLAASQWERSSILQVAAYTGAGGISFVLVAMNIGFATMAHSLFAQGEGGLNFRRPEFLFAMFLLMACLSIHMQSAFNRREFSAPLGRVAFVQPYIPQDVKWDPAKGPGILRVLQSTTLAAAATKPDLILWPEASTPWAVNYPNEIRTFVESLASQAGAPILLGSVAIENLDKPDERWLNAAFVVDPIAGVQHSFYIKRHLVPFGEYVPLRPLLGWIRKFVPIGDDARPGTEPSPLIVSMGGRPLTAGPLICYEDIFPDLARQSARAGSDFLAVLTNNAWYGEGGSASQHAAHSVLRAVETRRPVLRCGNGGWSGWIDEFGVVRATVRNEEGSIYFRGMQTIEVSRDVRWMGRNTFYVEHGDWFVAASAVAVLLGYGALALGGRERRGRFRTN</sequence>
<feature type="transmembrane region" description="Helical" evidence="9">
    <location>
        <begin position="94"/>
        <end position="115"/>
    </location>
</feature>
<keyword evidence="11" id="KW-0449">Lipoprotein</keyword>
<dbReference type="CDD" id="cd07571">
    <property type="entry name" value="ALP_N-acyl_transferase"/>
    <property type="match status" value="1"/>
</dbReference>
<dbReference type="Pfam" id="PF00795">
    <property type="entry name" value="CN_hydrolase"/>
    <property type="match status" value="1"/>
</dbReference>
<evidence type="ECO:0000256" key="7">
    <source>
        <dbReference type="ARBA" id="ARBA00023136"/>
    </source>
</evidence>
<comment type="pathway">
    <text evidence="9">Protein modification; lipoprotein biosynthesis (N-acyl transfer).</text>
</comment>
<keyword evidence="7 9" id="KW-0472">Membrane</keyword>
<keyword evidence="6 9" id="KW-1133">Transmembrane helix</keyword>
<keyword evidence="4 9" id="KW-0808">Transferase</keyword>
<comment type="subcellular location">
    <subcellularLocation>
        <location evidence="9">Cell inner membrane</location>
        <topology evidence="9">Multi-pass membrane protein</topology>
    </subcellularLocation>
    <subcellularLocation>
        <location evidence="1">Cell membrane</location>
        <topology evidence="1">Multi-pass membrane protein</topology>
    </subcellularLocation>
</comment>
<feature type="transmembrane region" description="Helical" evidence="9">
    <location>
        <begin position="69"/>
        <end position="88"/>
    </location>
</feature>
<dbReference type="SUPFAM" id="SSF56317">
    <property type="entry name" value="Carbon-nitrogen hydrolase"/>
    <property type="match status" value="1"/>
</dbReference>
<dbReference type="RefSeq" id="WP_012374500.1">
    <property type="nucleotide sequence ID" value="NC_010571.1"/>
</dbReference>
<keyword evidence="9" id="KW-0997">Cell inner membrane</keyword>
<name>B1ZUS9_OPITP</name>
<dbReference type="PROSITE" id="PS50263">
    <property type="entry name" value="CN_HYDROLASE"/>
    <property type="match status" value="1"/>
</dbReference>
<dbReference type="EC" id="2.3.1.269" evidence="9"/>
<dbReference type="Proteomes" id="UP000007013">
    <property type="component" value="Chromosome"/>
</dbReference>
<evidence type="ECO:0000259" key="10">
    <source>
        <dbReference type="PROSITE" id="PS50263"/>
    </source>
</evidence>
<evidence type="ECO:0000256" key="3">
    <source>
        <dbReference type="ARBA" id="ARBA00022475"/>
    </source>
</evidence>
<dbReference type="KEGG" id="ote:Oter_1679"/>